<dbReference type="InterPro" id="IPR013096">
    <property type="entry name" value="Cupin_2"/>
</dbReference>
<dbReference type="PANTHER" id="PTHR37694">
    <property type="entry name" value="SLR8022 PROTEIN"/>
    <property type="match status" value="1"/>
</dbReference>
<evidence type="ECO:0000313" key="2">
    <source>
        <dbReference type="EMBL" id="MBP1466854.1"/>
    </source>
</evidence>
<evidence type="ECO:0000313" key="3">
    <source>
        <dbReference type="Proteomes" id="UP001193081"/>
    </source>
</evidence>
<reference evidence="2 3" key="1">
    <citation type="submission" date="2021-03" db="EMBL/GenBank/DDBJ databases">
        <authorList>
            <person name="Grouzdev D.S."/>
        </authorList>
    </citation>
    <scope>NUCLEOTIDE SEQUENCE [LARGE SCALE GENOMIC DNA]</scope>
    <source>
        <strain evidence="2 3">M50-1</strain>
    </source>
</reference>
<dbReference type="CDD" id="cd02230">
    <property type="entry name" value="cupin_HP0902-like"/>
    <property type="match status" value="1"/>
</dbReference>
<name>A0ABS4DBP2_9CHLR</name>
<dbReference type="Pfam" id="PF07883">
    <property type="entry name" value="Cupin_2"/>
    <property type="match status" value="1"/>
</dbReference>
<feature type="domain" description="Cupin type-2" evidence="1">
    <location>
        <begin position="36"/>
        <end position="99"/>
    </location>
</feature>
<dbReference type="PANTHER" id="PTHR37694:SF1">
    <property type="entry name" value="SLR8022 PROTEIN"/>
    <property type="match status" value="1"/>
</dbReference>
<dbReference type="SUPFAM" id="SSF51182">
    <property type="entry name" value="RmlC-like cupins"/>
    <property type="match status" value="1"/>
</dbReference>
<comment type="caution">
    <text evidence="2">The sequence shown here is derived from an EMBL/GenBank/DDBJ whole genome shotgun (WGS) entry which is preliminary data.</text>
</comment>
<organism evidence="2 3">
    <name type="scientific">Candidatus Chloroploca mongolica</name>
    <dbReference type="NCBI Taxonomy" id="2528176"/>
    <lineage>
        <taxon>Bacteria</taxon>
        <taxon>Bacillati</taxon>
        <taxon>Chloroflexota</taxon>
        <taxon>Chloroflexia</taxon>
        <taxon>Chloroflexales</taxon>
        <taxon>Chloroflexineae</taxon>
        <taxon>Oscillochloridaceae</taxon>
        <taxon>Candidatus Chloroploca</taxon>
    </lineage>
</organism>
<dbReference type="Gene3D" id="2.60.120.10">
    <property type="entry name" value="Jelly Rolls"/>
    <property type="match status" value="1"/>
</dbReference>
<dbReference type="RefSeq" id="WP_135479013.1">
    <property type="nucleotide sequence ID" value="NZ_SIJK02000025.1"/>
</dbReference>
<keyword evidence="3" id="KW-1185">Reference proteome</keyword>
<accession>A0ABS4DBP2</accession>
<sequence>MNATSFQDLAAQVTIPTDGTISRTIYQDQHLKAVLFGFAAGQELSEHTASMAAMLHIVEGSATLTLGTEVLEAGPNTWVHMPAQLPHSIVAKTPVVMLLLLLKGATV</sequence>
<dbReference type="Proteomes" id="UP001193081">
    <property type="component" value="Unassembled WGS sequence"/>
</dbReference>
<dbReference type="EMBL" id="SIJK02000025">
    <property type="protein sequence ID" value="MBP1466854.1"/>
    <property type="molecule type" value="Genomic_DNA"/>
</dbReference>
<proteinExistence type="predicted"/>
<dbReference type="InterPro" id="IPR011051">
    <property type="entry name" value="RmlC_Cupin_sf"/>
</dbReference>
<gene>
    <name evidence="2" type="ORF">EYB53_014160</name>
</gene>
<dbReference type="InterPro" id="IPR014710">
    <property type="entry name" value="RmlC-like_jellyroll"/>
</dbReference>
<protein>
    <submittedName>
        <fullName evidence="2">Cupin domain-containing protein</fullName>
    </submittedName>
</protein>
<evidence type="ECO:0000259" key="1">
    <source>
        <dbReference type="Pfam" id="PF07883"/>
    </source>
</evidence>